<dbReference type="Gene3D" id="3.30.70.1050">
    <property type="entry name" value="Trigger factor ribosome-binding domain"/>
    <property type="match status" value="1"/>
</dbReference>
<reference evidence="12 13" key="1">
    <citation type="submission" date="2021-11" db="EMBL/GenBank/DDBJ databases">
        <title>Aliifidinibius sp. nov., a new bacterium isolated from saline soil.</title>
        <authorList>
            <person name="Galisteo C."/>
            <person name="De La Haba R."/>
            <person name="Sanchez-Porro C."/>
            <person name="Ventosa A."/>
        </authorList>
    </citation>
    <scope>NUCLEOTIDE SEQUENCE [LARGE SCALE GENOMIC DNA]</scope>
    <source>
        <strain evidence="12 13">KACC 190600</strain>
    </source>
</reference>
<evidence type="ECO:0000256" key="4">
    <source>
        <dbReference type="ARBA" id="ARBA00016902"/>
    </source>
</evidence>
<keyword evidence="13" id="KW-1185">Reference proteome</keyword>
<evidence type="ECO:0000313" key="12">
    <source>
        <dbReference type="EMBL" id="MCW9712826.1"/>
    </source>
</evidence>
<dbReference type="InterPro" id="IPR027304">
    <property type="entry name" value="Trigger_fact/SurA_dom_sf"/>
</dbReference>
<dbReference type="Proteomes" id="UP001207337">
    <property type="component" value="Unassembled WGS sequence"/>
</dbReference>
<comment type="domain">
    <text evidence="9">Consists of 3 domains; the N-terminus binds the ribosome, the middle domain has PPIase activity, while the C-terminus has intrinsic chaperone activity on its own.</text>
</comment>
<keyword evidence="7 9" id="KW-0413">Isomerase</keyword>
<evidence type="ECO:0000256" key="8">
    <source>
        <dbReference type="ARBA" id="ARBA00029986"/>
    </source>
</evidence>
<proteinExistence type="inferred from homology"/>
<dbReference type="Pfam" id="PF05698">
    <property type="entry name" value="Trigger_C"/>
    <property type="match status" value="1"/>
</dbReference>
<feature type="domain" description="Trigger factor C-terminal" evidence="11">
    <location>
        <begin position="253"/>
        <end position="407"/>
    </location>
</feature>
<accession>A0ABT3PYB2</accession>
<keyword evidence="6 9" id="KW-0143">Chaperone</keyword>
<comment type="similarity">
    <text evidence="2 9">Belongs to the FKBP-type PPIase family. Tig subfamily.</text>
</comment>
<dbReference type="InterPro" id="IPR036611">
    <property type="entry name" value="Trigger_fac_ribosome-bd_sf"/>
</dbReference>
<evidence type="ECO:0000256" key="1">
    <source>
        <dbReference type="ARBA" id="ARBA00000971"/>
    </source>
</evidence>
<dbReference type="Gene3D" id="1.10.3120.10">
    <property type="entry name" value="Trigger factor, C-terminal domain"/>
    <property type="match status" value="1"/>
</dbReference>
<evidence type="ECO:0000256" key="3">
    <source>
        <dbReference type="ARBA" id="ARBA00013194"/>
    </source>
</evidence>
<dbReference type="SUPFAM" id="SSF109998">
    <property type="entry name" value="Triger factor/SurA peptide-binding domain-like"/>
    <property type="match status" value="1"/>
</dbReference>
<dbReference type="InterPro" id="IPR005215">
    <property type="entry name" value="Trig_fac"/>
</dbReference>
<evidence type="ECO:0000256" key="7">
    <source>
        <dbReference type="ARBA" id="ARBA00023235"/>
    </source>
</evidence>
<evidence type="ECO:0000259" key="11">
    <source>
        <dbReference type="Pfam" id="PF05698"/>
    </source>
</evidence>
<dbReference type="PIRSF" id="PIRSF003095">
    <property type="entry name" value="Trigger_factor"/>
    <property type="match status" value="1"/>
</dbReference>
<comment type="function">
    <text evidence="9">Involved in protein export. Acts as a chaperone by maintaining the newly synthesized protein in an open conformation. Functions as a peptidyl-prolyl cis-trans isomerase.</text>
</comment>
<dbReference type="EC" id="5.2.1.8" evidence="3 9"/>
<keyword evidence="9" id="KW-0132">Cell division</keyword>
<dbReference type="SUPFAM" id="SSF102735">
    <property type="entry name" value="Trigger factor ribosome-binding domain"/>
    <property type="match status" value="1"/>
</dbReference>
<evidence type="ECO:0000256" key="2">
    <source>
        <dbReference type="ARBA" id="ARBA00005464"/>
    </source>
</evidence>
<keyword evidence="9" id="KW-0963">Cytoplasm</keyword>
<evidence type="ECO:0000256" key="6">
    <source>
        <dbReference type="ARBA" id="ARBA00023186"/>
    </source>
</evidence>
<organism evidence="12 13">
    <name type="scientific">Fodinibius salicampi</name>
    <dbReference type="NCBI Taxonomy" id="1920655"/>
    <lineage>
        <taxon>Bacteria</taxon>
        <taxon>Pseudomonadati</taxon>
        <taxon>Balneolota</taxon>
        <taxon>Balneolia</taxon>
        <taxon>Balneolales</taxon>
        <taxon>Balneolaceae</taxon>
        <taxon>Fodinibius</taxon>
    </lineage>
</organism>
<dbReference type="GO" id="GO:0003755">
    <property type="term" value="F:peptidyl-prolyl cis-trans isomerase activity"/>
    <property type="evidence" value="ECO:0007669"/>
    <property type="project" value="UniProtKB-EC"/>
</dbReference>
<dbReference type="SUPFAM" id="SSF54534">
    <property type="entry name" value="FKBP-like"/>
    <property type="match status" value="1"/>
</dbReference>
<dbReference type="Pfam" id="PF05697">
    <property type="entry name" value="Trigger_N"/>
    <property type="match status" value="1"/>
</dbReference>
<evidence type="ECO:0000256" key="9">
    <source>
        <dbReference type="HAMAP-Rule" id="MF_00303"/>
    </source>
</evidence>
<protein>
    <recommendedName>
        <fullName evidence="4 9">Trigger factor</fullName>
        <shortName evidence="9">TF</shortName>
        <ecNumber evidence="3 9">5.2.1.8</ecNumber>
    </recommendedName>
    <alternativeName>
        <fullName evidence="8 9">PPIase</fullName>
    </alternativeName>
</protein>
<dbReference type="InterPro" id="IPR008881">
    <property type="entry name" value="Trigger_fac_ribosome-bd_bac"/>
</dbReference>
<dbReference type="NCBIfam" id="TIGR00115">
    <property type="entry name" value="tig"/>
    <property type="match status" value="1"/>
</dbReference>
<dbReference type="RefSeq" id="WP_265789095.1">
    <property type="nucleotide sequence ID" value="NZ_BAABRS010000002.1"/>
</dbReference>
<dbReference type="Gene3D" id="3.10.50.40">
    <property type="match status" value="1"/>
</dbReference>
<dbReference type="EMBL" id="JAJNDC010000002">
    <property type="protein sequence ID" value="MCW9712826.1"/>
    <property type="molecule type" value="Genomic_DNA"/>
</dbReference>
<dbReference type="InterPro" id="IPR037041">
    <property type="entry name" value="Trigger_fac_C_sf"/>
</dbReference>
<feature type="domain" description="Trigger factor ribosome-binding bacterial" evidence="10">
    <location>
        <begin position="1"/>
        <end position="141"/>
    </location>
</feature>
<keyword evidence="9" id="KW-0131">Cell cycle</keyword>
<sequence length="429" mass="50130">MEITVNDITSVDKEIVISAQREDLEPNFKEAYKKYRGQINMPGFRPGKVPLKIVRKRFGDEIEREEVNKYVQDVFENEVVPEYDPVGESQMLDLIWEDDELEAKFKIGARPDFELGDLEEVSVDRLVHDVTDEEVQEEIDRQLEQQGNWEVVEEEITEESKVTVDATHLNEEGEPVEEETDEGQVIDLRKEEFAQFKDDLLGHETGDEVDVTLGEGEEADTFRLTIQKVEKLHKAELTDAFAKQQSNEEAKNVDEYKSLVKSRIQDYYDQSADDLFKNDVVDELVDKHDFEVPEVFVNQVENQYVERVKQQSGGELPPSFDEEEYKEEIHDRAVRDAMWFFLNEKLQEKFDDIEIKPEDIDAQLEQQAAQYGVSVDQLRNLFAQNPQQLESLRNNIRENKVFDKLKEVVEVNEIDKETYQQKHDEKVKA</sequence>
<dbReference type="InterPro" id="IPR008880">
    <property type="entry name" value="Trigger_fac_C"/>
</dbReference>
<gene>
    <name evidence="9 12" type="primary">tig</name>
    <name evidence="12" type="ORF">LQ318_07910</name>
</gene>
<comment type="catalytic activity">
    <reaction evidence="1 9">
        <text>[protein]-peptidylproline (omega=180) = [protein]-peptidylproline (omega=0)</text>
        <dbReference type="Rhea" id="RHEA:16237"/>
        <dbReference type="Rhea" id="RHEA-COMP:10747"/>
        <dbReference type="Rhea" id="RHEA-COMP:10748"/>
        <dbReference type="ChEBI" id="CHEBI:83833"/>
        <dbReference type="ChEBI" id="CHEBI:83834"/>
        <dbReference type="EC" id="5.2.1.8"/>
    </reaction>
</comment>
<comment type="caution">
    <text evidence="12">The sequence shown here is derived from an EMBL/GenBank/DDBJ whole genome shotgun (WGS) entry which is preliminary data.</text>
</comment>
<keyword evidence="5 9" id="KW-0697">Rotamase</keyword>
<name>A0ABT3PYB2_9BACT</name>
<evidence type="ECO:0000259" key="10">
    <source>
        <dbReference type="Pfam" id="PF05697"/>
    </source>
</evidence>
<evidence type="ECO:0000256" key="5">
    <source>
        <dbReference type="ARBA" id="ARBA00023110"/>
    </source>
</evidence>
<evidence type="ECO:0000313" key="13">
    <source>
        <dbReference type="Proteomes" id="UP001207337"/>
    </source>
</evidence>
<dbReference type="HAMAP" id="MF_00303">
    <property type="entry name" value="Trigger_factor_Tig"/>
    <property type="match status" value="1"/>
</dbReference>
<comment type="subcellular location">
    <subcellularLocation>
        <location evidence="9">Cytoplasm</location>
    </subcellularLocation>
    <text evidence="9">About half TF is bound to the ribosome near the polypeptide exit tunnel while the other half is free in the cytoplasm.</text>
</comment>
<dbReference type="InterPro" id="IPR046357">
    <property type="entry name" value="PPIase_dom_sf"/>
</dbReference>